<feature type="transmembrane region" description="Helical" evidence="1">
    <location>
        <begin position="7"/>
        <end position="24"/>
    </location>
</feature>
<dbReference type="EMBL" id="BRPL01000004">
    <property type="protein sequence ID" value="GLB47565.1"/>
    <property type="molecule type" value="Genomic_DNA"/>
</dbReference>
<organism evidence="2 3">
    <name type="scientific">Philodulcilactobacillus myokoensis</name>
    <dbReference type="NCBI Taxonomy" id="2929573"/>
    <lineage>
        <taxon>Bacteria</taxon>
        <taxon>Bacillati</taxon>
        <taxon>Bacillota</taxon>
        <taxon>Bacilli</taxon>
        <taxon>Lactobacillales</taxon>
        <taxon>Lactobacillaceae</taxon>
        <taxon>Philodulcilactobacillus</taxon>
    </lineage>
</organism>
<keyword evidence="1" id="KW-0812">Transmembrane</keyword>
<dbReference type="AlphaFoldDB" id="A0A9W6B3V1"/>
<evidence type="ECO:0000256" key="1">
    <source>
        <dbReference type="SAM" id="Phobius"/>
    </source>
</evidence>
<keyword evidence="3" id="KW-1185">Reference proteome</keyword>
<dbReference type="RefSeq" id="WP_286137101.1">
    <property type="nucleotide sequence ID" value="NZ_BRPL01000004.1"/>
</dbReference>
<reference evidence="2" key="2">
    <citation type="journal article" date="2023" name="PLoS ONE">
        <title>Philodulcilactobacillus myokoensis gen. nov., sp. nov., a fructophilic, acidophilic, and agar-phobic lactic acid bacterium isolated from fermented vegetable extracts.</title>
        <authorList>
            <person name="Kouya T."/>
            <person name="Ishiyama Y."/>
            <person name="Ohashi S."/>
            <person name="Kumakubo R."/>
            <person name="Yamazaki T."/>
            <person name="Otaki T."/>
        </authorList>
    </citation>
    <scope>NUCLEOTIDE SEQUENCE</scope>
    <source>
        <strain evidence="2">WR16-4</strain>
    </source>
</reference>
<keyword evidence="1" id="KW-1133">Transmembrane helix</keyword>
<reference evidence="2" key="1">
    <citation type="submission" date="2022-07" db="EMBL/GenBank/DDBJ databases">
        <authorList>
            <person name="Kouya T."/>
            <person name="Ishiyama Y."/>
        </authorList>
    </citation>
    <scope>NUCLEOTIDE SEQUENCE</scope>
    <source>
        <strain evidence="2">WR16-4</strain>
    </source>
</reference>
<comment type="caution">
    <text evidence="2">The sequence shown here is derived from an EMBL/GenBank/DDBJ whole genome shotgun (WGS) entry which is preliminary data.</text>
</comment>
<accession>A0A9W6B3V1</accession>
<sequence length="155" mass="17783">MKHRKTILSIIILFIILAMGIGVYRHNHQNIALTPHHTINVQKKVPVYKGPGKSNQHQIKILTAAFKKHHINPYIEDFDDGYIVMPMNNNYEDHLINSVRNHDHDHFIQRKVIPTVIKISKQTHTKINFKTSASNSNLVVIANGGKVSWSILKNK</sequence>
<gene>
    <name evidence="2" type="ORF">WR164_15440</name>
</gene>
<evidence type="ECO:0000313" key="3">
    <source>
        <dbReference type="Proteomes" id="UP001144204"/>
    </source>
</evidence>
<proteinExistence type="predicted"/>
<evidence type="ECO:0000313" key="2">
    <source>
        <dbReference type="EMBL" id="GLB47565.1"/>
    </source>
</evidence>
<dbReference type="Proteomes" id="UP001144204">
    <property type="component" value="Unassembled WGS sequence"/>
</dbReference>
<keyword evidence="1" id="KW-0472">Membrane</keyword>
<protein>
    <submittedName>
        <fullName evidence="2">Uncharacterized protein</fullName>
    </submittedName>
</protein>
<name>A0A9W6B3V1_9LACO</name>